<dbReference type="PANTHER" id="PTHR46429">
    <property type="entry name" value="23S RRNA (GUANOSINE-2'-O-)-METHYLTRANSFERASE RLMB"/>
    <property type="match status" value="1"/>
</dbReference>
<gene>
    <name evidence="4" type="ORF">F2Y07_02100</name>
</gene>
<dbReference type="EMBL" id="VVXJ01000003">
    <property type="protein sequence ID" value="KAA2377698.1"/>
    <property type="molecule type" value="Genomic_DNA"/>
</dbReference>
<evidence type="ECO:0000313" key="5">
    <source>
        <dbReference type="Proteomes" id="UP000322658"/>
    </source>
</evidence>
<keyword evidence="1 4" id="KW-0489">Methyltransferase</keyword>
<comment type="caution">
    <text evidence="4">The sequence shown here is derived from an EMBL/GenBank/DDBJ whole genome shotgun (WGS) entry which is preliminary data.</text>
</comment>
<keyword evidence="2 4" id="KW-0808">Transferase</keyword>
<dbReference type="InterPro" id="IPR001537">
    <property type="entry name" value="SpoU_MeTrfase"/>
</dbReference>
<dbReference type="Pfam" id="PF00588">
    <property type="entry name" value="SpoU_methylase"/>
    <property type="match status" value="1"/>
</dbReference>
<dbReference type="GO" id="GO:0005829">
    <property type="term" value="C:cytosol"/>
    <property type="evidence" value="ECO:0007669"/>
    <property type="project" value="TreeGrafter"/>
</dbReference>
<dbReference type="AlphaFoldDB" id="A0A5B3GVC2"/>
<dbReference type="Gene3D" id="3.40.1280.10">
    <property type="match status" value="1"/>
</dbReference>
<dbReference type="Proteomes" id="UP000322658">
    <property type="component" value="Unassembled WGS sequence"/>
</dbReference>
<sequence>MRKITNEELGRPSAEEFAAMEKMPVTVVLDNVRSAQNVGAFFRTGDAFAVERIVLCGITATPPSRDIHKTALGAEMTVPWSYCASTVGCIAQLRAEGYAVYAVEQVEGAVMLDAFRAAPGVKYALVFGNEVDGVGQEAVDRCDGAVEIPQAGTKHSVNVSVSGGVVLWSFFCQIRPKR</sequence>
<proteinExistence type="predicted"/>
<evidence type="ECO:0000259" key="3">
    <source>
        <dbReference type="Pfam" id="PF00588"/>
    </source>
</evidence>
<dbReference type="GeneID" id="92755748"/>
<protein>
    <submittedName>
        <fullName evidence="4">TrmH family RNA methyltransferase</fullName>
    </submittedName>
</protein>
<reference evidence="4 5" key="1">
    <citation type="journal article" date="2019" name="Nat. Med.">
        <title>A library of human gut bacterial isolates paired with longitudinal multiomics data enables mechanistic microbiome research.</title>
        <authorList>
            <person name="Poyet M."/>
            <person name="Groussin M."/>
            <person name="Gibbons S.M."/>
            <person name="Avila-Pacheco J."/>
            <person name="Jiang X."/>
            <person name="Kearney S.M."/>
            <person name="Perrotta A.R."/>
            <person name="Berdy B."/>
            <person name="Zhao S."/>
            <person name="Lieberman T.D."/>
            <person name="Swanson P.K."/>
            <person name="Smith M."/>
            <person name="Roesemann S."/>
            <person name="Alexander J.E."/>
            <person name="Rich S.A."/>
            <person name="Livny J."/>
            <person name="Vlamakis H."/>
            <person name="Clish C."/>
            <person name="Bullock K."/>
            <person name="Deik A."/>
            <person name="Scott J."/>
            <person name="Pierce K.A."/>
            <person name="Xavier R.J."/>
            <person name="Alm E.J."/>
        </authorList>
    </citation>
    <scope>NUCLEOTIDE SEQUENCE [LARGE SCALE GENOMIC DNA]</scope>
    <source>
        <strain evidence="4 5">BIOML-A1</strain>
    </source>
</reference>
<dbReference type="GO" id="GO:0032259">
    <property type="term" value="P:methylation"/>
    <property type="evidence" value="ECO:0007669"/>
    <property type="project" value="UniProtKB-KW"/>
</dbReference>
<dbReference type="InterPro" id="IPR004441">
    <property type="entry name" value="rRNA_MeTrfase_TrmH"/>
</dbReference>
<dbReference type="SUPFAM" id="SSF75217">
    <property type="entry name" value="alpha/beta knot"/>
    <property type="match status" value="1"/>
</dbReference>
<dbReference type="RefSeq" id="WP_015546567.1">
    <property type="nucleotide sequence ID" value="NZ_CAUATG010000008.1"/>
</dbReference>
<dbReference type="GO" id="GO:0006396">
    <property type="term" value="P:RNA processing"/>
    <property type="evidence" value="ECO:0007669"/>
    <property type="project" value="InterPro"/>
</dbReference>
<evidence type="ECO:0000256" key="2">
    <source>
        <dbReference type="ARBA" id="ARBA00022679"/>
    </source>
</evidence>
<dbReference type="GO" id="GO:0008173">
    <property type="term" value="F:RNA methyltransferase activity"/>
    <property type="evidence" value="ECO:0007669"/>
    <property type="project" value="InterPro"/>
</dbReference>
<evidence type="ECO:0000256" key="1">
    <source>
        <dbReference type="ARBA" id="ARBA00022603"/>
    </source>
</evidence>
<feature type="domain" description="tRNA/rRNA methyltransferase SpoU type" evidence="3">
    <location>
        <begin position="25"/>
        <end position="168"/>
    </location>
</feature>
<dbReference type="InterPro" id="IPR029026">
    <property type="entry name" value="tRNA_m1G_MTases_N"/>
</dbReference>
<organism evidence="4 5">
    <name type="scientific">Alistipes shahii</name>
    <dbReference type="NCBI Taxonomy" id="328814"/>
    <lineage>
        <taxon>Bacteria</taxon>
        <taxon>Pseudomonadati</taxon>
        <taxon>Bacteroidota</taxon>
        <taxon>Bacteroidia</taxon>
        <taxon>Bacteroidales</taxon>
        <taxon>Rikenellaceae</taxon>
        <taxon>Alistipes</taxon>
    </lineage>
</organism>
<dbReference type="GO" id="GO:0003723">
    <property type="term" value="F:RNA binding"/>
    <property type="evidence" value="ECO:0007669"/>
    <property type="project" value="InterPro"/>
</dbReference>
<accession>A0A5B3GVC2</accession>
<dbReference type="InterPro" id="IPR029028">
    <property type="entry name" value="Alpha/beta_knot_MTases"/>
</dbReference>
<evidence type="ECO:0000313" key="4">
    <source>
        <dbReference type="EMBL" id="KAA2377698.1"/>
    </source>
</evidence>
<name>A0A5B3GVC2_9BACT</name>
<dbReference type="PANTHER" id="PTHR46429:SF1">
    <property type="entry name" value="23S RRNA (GUANOSINE-2'-O-)-METHYLTRANSFERASE RLMB"/>
    <property type="match status" value="1"/>
</dbReference>